<accession>A0ABX6UEV4</accession>
<dbReference type="InterPro" id="IPR000014">
    <property type="entry name" value="PAS"/>
</dbReference>
<protein>
    <recommendedName>
        <fullName evidence="1">PAS domain-containing protein</fullName>
    </recommendedName>
</protein>
<dbReference type="Proteomes" id="UP000593880">
    <property type="component" value="Chromosome"/>
</dbReference>
<evidence type="ECO:0000313" key="2">
    <source>
        <dbReference type="EMBL" id="QOZ59419.1"/>
    </source>
</evidence>
<gene>
    <name evidence="2" type="ORF">XH86_12275</name>
</gene>
<organism evidence="2 3">
    <name type="scientific">Bradyrhizobium guangdongense</name>
    <dbReference type="NCBI Taxonomy" id="1325090"/>
    <lineage>
        <taxon>Bacteria</taxon>
        <taxon>Pseudomonadati</taxon>
        <taxon>Pseudomonadota</taxon>
        <taxon>Alphaproteobacteria</taxon>
        <taxon>Hyphomicrobiales</taxon>
        <taxon>Nitrobacteraceae</taxon>
        <taxon>Bradyrhizobium</taxon>
    </lineage>
</organism>
<name>A0ABX6UEV4_9BRAD</name>
<evidence type="ECO:0000313" key="3">
    <source>
        <dbReference type="Proteomes" id="UP000593880"/>
    </source>
</evidence>
<sequence>MFRAEFSDEARFSQLVGAIYDCALAPQRWRDTLASLASLLRSAGSSVIINESHDTKAGHIFEHGVDQKYLRLFFERHAAEDLRDPVQQRAVLGIPKTLKLLCSEQPTAREFFENYLGSQGLGDSIAVQILHSGRRIGWLSTARTGVQPVFGRHERALMQLLSPHLCQALALSDALDLATLTASNLERTIDALAAGLFFTDGGGRVVHLNQSAQRLLENGDGVRLVGSRLVITDRAANALLARALTAHDYKEVAPVAVGTILAIPEGASHGYLASVLPLDGGIRRDLMAPFRAKACIFMQGGATVR</sequence>
<feature type="domain" description="PAS" evidence="1">
    <location>
        <begin position="181"/>
        <end position="216"/>
    </location>
</feature>
<evidence type="ECO:0000259" key="1">
    <source>
        <dbReference type="PROSITE" id="PS50112"/>
    </source>
</evidence>
<dbReference type="EMBL" id="CP030057">
    <property type="protein sequence ID" value="QOZ59419.1"/>
    <property type="molecule type" value="Genomic_DNA"/>
</dbReference>
<reference evidence="2 3" key="1">
    <citation type="submission" date="2018-06" db="EMBL/GenBank/DDBJ databases">
        <title>Comparative genomics of rhizobia nodulating Arachis hypogaea in China.</title>
        <authorList>
            <person name="Li Y."/>
        </authorList>
    </citation>
    <scope>NUCLEOTIDE SEQUENCE [LARGE SCALE GENOMIC DNA]</scope>
    <source>
        <strain evidence="2 3">CCBAU 51658</strain>
    </source>
</reference>
<dbReference type="RefSeq" id="WP_128965039.1">
    <property type="nucleotide sequence ID" value="NZ_BMHC01000027.1"/>
</dbReference>
<proteinExistence type="predicted"/>
<keyword evidence="3" id="KW-1185">Reference proteome</keyword>
<dbReference type="PROSITE" id="PS50112">
    <property type="entry name" value="PAS"/>
    <property type="match status" value="1"/>
</dbReference>